<reference evidence="2" key="2">
    <citation type="journal article" date="2023" name="BMC Genomics">
        <title>Pest status, molecular evolution, and epigenetic factors derived from the genome assembly of Frankliniella fusca, a thysanopteran phytovirus vector.</title>
        <authorList>
            <person name="Catto M.A."/>
            <person name="Labadie P.E."/>
            <person name="Jacobson A.L."/>
            <person name="Kennedy G.G."/>
            <person name="Srinivasan R."/>
            <person name="Hunt B.G."/>
        </authorList>
    </citation>
    <scope>NUCLEOTIDE SEQUENCE</scope>
    <source>
        <strain evidence="2">PL_HMW_Pooled</strain>
    </source>
</reference>
<feature type="compositionally biased region" description="Basic residues" evidence="1">
    <location>
        <begin position="142"/>
        <end position="156"/>
    </location>
</feature>
<sequence length="206" mass="21400">MPPSPPPPHPAQGPPLTSDATVLCHPSAATEEALRAGEEGSAVAAAFIDALEAEQVEAVDAMIELHDGVPAPLSPLPLSPPAPPDDNAVDGCAAAPEPVVKRWVARAPSAAFLAAAAARRPRASAEEGHRAAVPLNKPQPAKTRRGTRAGRGHRRRCPEQEAAATALAVPRALQPLREEARPRDRQPGGKGSKLSSALKARLGFFK</sequence>
<dbReference type="AlphaFoldDB" id="A0AAE1GYB8"/>
<evidence type="ECO:0000313" key="2">
    <source>
        <dbReference type="EMBL" id="KAK3911575.1"/>
    </source>
</evidence>
<keyword evidence="3" id="KW-1185">Reference proteome</keyword>
<reference evidence="2" key="1">
    <citation type="submission" date="2021-07" db="EMBL/GenBank/DDBJ databases">
        <authorList>
            <person name="Catto M.A."/>
            <person name="Jacobson A."/>
            <person name="Kennedy G."/>
            <person name="Labadie P."/>
            <person name="Hunt B.G."/>
            <person name="Srinivasan R."/>
        </authorList>
    </citation>
    <scope>NUCLEOTIDE SEQUENCE</scope>
    <source>
        <strain evidence="2">PL_HMW_Pooled</strain>
        <tissue evidence="2">Head</tissue>
    </source>
</reference>
<gene>
    <name evidence="2" type="ORF">KUF71_004483</name>
</gene>
<organism evidence="2 3">
    <name type="scientific">Frankliniella fusca</name>
    <dbReference type="NCBI Taxonomy" id="407009"/>
    <lineage>
        <taxon>Eukaryota</taxon>
        <taxon>Metazoa</taxon>
        <taxon>Ecdysozoa</taxon>
        <taxon>Arthropoda</taxon>
        <taxon>Hexapoda</taxon>
        <taxon>Insecta</taxon>
        <taxon>Pterygota</taxon>
        <taxon>Neoptera</taxon>
        <taxon>Paraneoptera</taxon>
        <taxon>Thysanoptera</taxon>
        <taxon>Terebrantia</taxon>
        <taxon>Thripoidea</taxon>
        <taxon>Thripidae</taxon>
        <taxon>Frankliniella</taxon>
    </lineage>
</organism>
<feature type="compositionally biased region" description="Low complexity" evidence="1">
    <location>
        <begin position="162"/>
        <end position="172"/>
    </location>
</feature>
<evidence type="ECO:0000313" key="3">
    <source>
        <dbReference type="Proteomes" id="UP001219518"/>
    </source>
</evidence>
<proteinExistence type="predicted"/>
<dbReference type="Proteomes" id="UP001219518">
    <property type="component" value="Unassembled WGS sequence"/>
</dbReference>
<dbReference type="EMBL" id="JAHWGI010000279">
    <property type="protein sequence ID" value="KAK3911575.1"/>
    <property type="molecule type" value="Genomic_DNA"/>
</dbReference>
<evidence type="ECO:0000256" key="1">
    <source>
        <dbReference type="SAM" id="MobiDB-lite"/>
    </source>
</evidence>
<protein>
    <submittedName>
        <fullName evidence="2">Staphylococcal-like nuclease CAN2</fullName>
    </submittedName>
</protein>
<comment type="caution">
    <text evidence="2">The sequence shown here is derived from an EMBL/GenBank/DDBJ whole genome shotgun (WGS) entry which is preliminary data.</text>
</comment>
<name>A0AAE1GYB8_9NEOP</name>
<feature type="region of interest" description="Disordered" evidence="1">
    <location>
        <begin position="123"/>
        <end position="206"/>
    </location>
</feature>
<accession>A0AAE1GYB8</accession>
<feature type="region of interest" description="Disordered" evidence="1">
    <location>
        <begin position="1"/>
        <end position="21"/>
    </location>
</feature>
<feature type="compositionally biased region" description="Pro residues" evidence="1">
    <location>
        <begin position="1"/>
        <end position="13"/>
    </location>
</feature>
<feature type="compositionally biased region" description="Basic and acidic residues" evidence="1">
    <location>
        <begin position="176"/>
        <end position="187"/>
    </location>
</feature>